<keyword evidence="2" id="KW-1185">Reference proteome</keyword>
<name>A0A3M7TCC8_BRAPC</name>
<organism evidence="1 2">
    <name type="scientific">Brachionus plicatilis</name>
    <name type="common">Marine rotifer</name>
    <name type="synonym">Brachionus muelleri</name>
    <dbReference type="NCBI Taxonomy" id="10195"/>
    <lineage>
        <taxon>Eukaryota</taxon>
        <taxon>Metazoa</taxon>
        <taxon>Spiralia</taxon>
        <taxon>Gnathifera</taxon>
        <taxon>Rotifera</taxon>
        <taxon>Eurotatoria</taxon>
        <taxon>Monogononta</taxon>
        <taxon>Pseudotrocha</taxon>
        <taxon>Ploima</taxon>
        <taxon>Brachionidae</taxon>
        <taxon>Brachionus</taxon>
    </lineage>
</organism>
<evidence type="ECO:0000313" key="1">
    <source>
        <dbReference type="EMBL" id="RNA45200.1"/>
    </source>
</evidence>
<dbReference type="AlphaFoldDB" id="A0A3M7TCC8"/>
<protein>
    <submittedName>
        <fullName evidence="1">Uncharacterized protein</fullName>
    </submittedName>
</protein>
<sequence length="135" mass="15625">MKVPSGSQVWLDNSPNGSNSNTFCNKLRSVFDHVHCGKLGRLTCWLVAAVVKLVPRLEHQLFGDIPSLFSTLIRFCFTKAENCLAMFEQQLRTSFIFSNFLKNFFPYQGFVDRKQKLIRIIPVMLNCQNIFFIKK</sequence>
<reference evidence="1 2" key="1">
    <citation type="journal article" date="2018" name="Sci. Rep.">
        <title>Genomic signatures of local adaptation to the degree of environmental predictability in rotifers.</title>
        <authorList>
            <person name="Franch-Gras L."/>
            <person name="Hahn C."/>
            <person name="Garcia-Roger E.M."/>
            <person name="Carmona M.J."/>
            <person name="Serra M."/>
            <person name="Gomez A."/>
        </authorList>
    </citation>
    <scope>NUCLEOTIDE SEQUENCE [LARGE SCALE GENOMIC DNA]</scope>
    <source>
        <strain evidence="1">HYR1</strain>
    </source>
</reference>
<gene>
    <name evidence="1" type="ORF">BpHYR1_023580</name>
</gene>
<proteinExistence type="predicted"/>
<evidence type="ECO:0000313" key="2">
    <source>
        <dbReference type="Proteomes" id="UP000276133"/>
    </source>
</evidence>
<dbReference type="EMBL" id="REGN01000008">
    <property type="protein sequence ID" value="RNA45200.1"/>
    <property type="molecule type" value="Genomic_DNA"/>
</dbReference>
<comment type="caution">
    <text evidence="1">The sequence shown here is derived from an EMBL/GenBank/DDBJ whole genome shotgun (WGS) entry which is preliminary data.</text>
</comment>
<accession>A0A3M7TCC8</accession>
<dbReference type="Proteomes" id="UP000276133">
    <property type="component" value="Unassembled WGS sequence"/>
</dbReference>